<evidence type="ECO:0000256" key="3">
    <source>
        <dbReference type="ARBA" id="ARBA00023125"/>
    </source>
</evidence>
<reference evidence="9" key="2">
    <citation type="submission" date="2025-04" db="UniProtKB">
        <authorList>
            <consortium name="RefSeq"/>
        </authorList>
    </citation>
    <scope>IDENTIFICATION</scope>
    <source>
        <tissue evidence="9 10">Leaves</tissue>
    </source>
</reference>
<feature type="compositionally biased region" description="Basic and acidic residues" evidence="6">
    <location>
        <begin position="197"/>
        <end position="208"/>
    </location>
</feature>
<feature type="region of interest" description="Disordered" evidence="6">
    <location>
        <begin position="444"/>
        <end position="469"/>
    </location>
</feature>
<dbReference type="InterPro" id="IPR001739">
    <property type="entry name" value="Methyl_CpG_DNA-bd"/>
</dbReference>
<comment type="subcellular location">
    <subcellularLocation>
        <location evidence="1">Nucleus</location>
    </subcellularLocation>
</comment>
<dbReference type="PANTHER" id="PTHR34067:SF20">
    <property type="entry name" value="OS08G0206700 PROTEIN"/>
    <property type="match status" value="1"/>
</dbReference>
<evidence type="ECO:0000313" key="10">
    <source>
        <dbReference type="RefSeq" id="XP_071929520.1"/>
    </source>
</evidence>
<feature type="compositionally biased region" description="Basic and acidic residues" evidence="6">
    <location>
        <begin position="161"/>
        <end position="173"/>
    </location>
</feature>
<evidence type="ECO:0000256" key="4">
    <source>
        <dbReference type="ARBA" id="ARBA00023163"/>
    </source>
</evidence>
<evidence type="ECO:0000256" key="5">
    <source>
        <dbReference type="ARBA" id="ARBA00023242"/>
    </source>
</evidence>
<dbReference type="PANTHER" id="PTHR34067">
    <property type="entry name" value="OS04G0193200 PROTEIN"/>
    <property type="match status" value="1"/>
</dbReference>
<reference evidence="8" key="1">
    <citation type="journal article" date="2025" name="Foods">
        <title>Unveiling the Microbial Signatures of Arabica Coffee Cherries: Insights into Ripeness Specific Diversity, Functional Traits, and Implications for Quality and Safety.</title>
        <authorList>
            <consortium name="RefSeq"/>
            <person name="Tenea G.N."/>
            <person name="Cifuentes V."/>
            <person name="Reyes P."/>
            <person name="Cevallos-Vallejos M."/>
        </authorList>
    </citation>
    <scope>NUCLEOTIDE SEQUENCE [LARGE SCALE GENOMIC DNA]</scope>
</reference>
<dbReference type="AlphaFoldDB" id="A0A6P6VM97"/>
<evidence type="ECO:0000256" key="1">
    <source>
        <dbReference type="ARBA" id="ARBA00004123"/>
    </source>
</evidence>
<feature type="compositionally biased region" description="Polar residues" evidence="6">
    <location>
        <begin position="444"/>
        <end position="465"/>
    </location>
</feature>
<keyword evidence="4" id="KW-0804">Transcription</keyword>
<feature type="region of interest" description="Disordered" evidence="6">
    <location>
        <begin position="383"/>
        <end position="419"/>
    </location>
</feature>
<dbReference type="Proteomes" id="UP001652660">
    <property type="component" value="Chromosome 2c"/>
</dbReference>
<evidence type="ECO:0000313" key="9">
    <source>
        <dbReference type="RefSeq" id="XP_027103826.1"/>
    </source>
</evidence>
<evidence type="ECO:0000313" key="8">
    <source>
        <dbReference type="Proteomes" id="UP001652660"/>
    </source>
</evidence>
<dbReference type="InterPro" id="IPR038945">
    <property type="entry name" value="MBD13-like"/>
</dbReference>
<feature type="compositionally biased region" description="Polar residues" evidence="6">
    <location>
        <begin position="141"/>
        <end position="157"/>
    </location>
</feature>
<dbReference type="CDD" id="cd00122">
    <property type="entry name" value="MBD"/>
    <property type="match status" value="1"/>
</dbReference>
<feature type="region of interest" description="Disordered" evidence="6">
    <location>
        <begin position="141"/>
        <end position="249"/>
    </location>
</feature>
<organism evidence="8 9">
    <name type="scientific">Coffea arabica</name>
    <name type="common">Arabian coffee</name>
    <dbReference type="NCBI Taxonomy" id="13443"/>
    <lineage>
        <taxon>Eukaryota</taxon>
        <taxon>Viridiplantae</taxon>
        <taxon>Streptophyta</taxon>
        <taxon>Embryophyta</taxon>
        <taxon>Tracheophyta</taxon>
        <taxon>Spermatophyta</taxon>
        <taxon>Magnoliopsida</taxon>
        <taxon>eudicotyledons</taxon>
        <taxon>Gunneridae</taxon>
        <taxon>Pentapetalae</taxon>
        <taxon>asterids</taxon>
        <taxon>lamiids</taxon>
        <taxon>Gentianales</taxon>
        <taxon>Rubiaceae</taxon>
        <taxon>Ixoroideae</taxon>
        <taxon>Gardenieae complex</taxon>
        <taxon>Bertiereae - Coffeeae clade</taxon>
        <taxon>Coffeeae</taxon>
        <taxon>Coffea</taxon>
    </lineage>
</organism>
<feature type="compositionally biased region" description="Low complexity" evidence="6">
    <location>
        <begin position="209"/>
        <end position="220"/>
    </location>
</feature>
<name>A0A6P6VM97_COFAR</name>
<sequence>MGHEKSSDDWLPAGWKVEVRVRKTGKKDKCYVDPSNERKFYSKPEVLRYLKDVGVSQPVHEETQNKSISSRLAIKFVVKEEAAEGLPAGWIKETRVTQKGNKIRRDPYYIDPESGHLFRSMKEVFRYLDTGKMGGLASMGNEQSSINLESRDNSLPSSVEIEEKRTADSKAEKQFIGNEIQKSETAAIDNDNLPEANKLKEREKKESSSESTTVTEVLVENSHTGIGLQATNRKKRKLNDKKGADLPRRTSKRLAGVRVNLSLESNSHTRVRRAAGRQMTETEVNCADKGDNIADVQEQVERVTIGTEAADSKQDSVDALPPRDVTFPEELVKLGVADCKGDEKPEAPLGICLKDLCQDPCIEFAIKTLMGAIPIGDETKVSMNQGSSSNLPDAVPGSCMDSSSNLPDAVPGSSVDSPSKDIWSDPCFEFAVKTLTGEIDTNMETIQRQPPHNSSETIESGLTNNSMSAGVSHASVSSRHSSVAEFPVHKQRL</sequence>
<protein>
    <submittedName>
        <fullName evidence="9">Methyl-CpG-binding domain-containing protein 13-like isoform X1</fullName>
    </submittedName>
    <submittedName>
        <fullName evidence="10">Uncharacterized protein isoform X1</fullName>
    </submittedName>
</protein>
<dbReference type="RefSeq" id="XP_027103826.1">
    <property type="nucleotide sequence ID" value="XM_027248025.1"/>
</dbReference>
<dbReference type="GO" id="GO:0003677">
    <property type="term" value="F:DNA binding"/>
    <property type="evidence" value="ECO:0007669"/>
    <property type="project" value="UniProtKB-KW"/>
</dbReference>
<accession>A0A6P6VM97</accession>
<dbReference type="GO" id="GO:0005634">
    <property type="term" value="C:nucleus"/>
    <property type="evidence" value="ECO:0007669"/>
    <property type="project" value="UniProtKB-SubCell"/>
</dbReference>
<evidence type="ECO:0000256" key="2">
    <source>
        <dbReference type="ARBA" id="ARBA00023015"/>
    </source>
</evidence>
<feature type="domain" description="MBD" evidence="7">
    <location>
        <begin position="76"/>
        <end position="153"/>
    </location>
</feature>
<proteinExistence type="predicted"/>
<evidence type="ECO:0000259" key="7">
    <source>
        <dbReference type="PROSITE" id="PS50982"/>
    </source>
</evidence>
<keyword evidence="5" id="KW-0539">Nucleus</keyword>
<dbReference type="Pfam" id="PF01429">
    <property type="entry name" value="MBD"/>
    <property type="match status" value="2"/>
</dbReference>
<gene>
    <name evidence="9 10" type="primary">LOC113725054</name>
</gene>
<dbReference type="OrthoDB" id="10072024at2759"/>
<dbReference type="SUPFAM" id="SSF54171">
    <property type="entry name" value="DNA-binding domain"/>
    <property type="match status" value="2"/>
</dbReference>
<dbReference type="PROSITE" id="PS50982">
    <property type="entry name" value="MBD"/>
    <property type="match status" value="2"/>
</dbReference>
<keyword evidence="2" id="KW-0805">Transcription regulation</keyword>
<feature type="domain" description="MBD" evidence="7">
    <location>
        <begin position="1"/>
        <end position="73"/>
    </location>
</feature>
<evidence type="ECO:0000256" key="6">
    <source>
        <dbReference type="SAM" id="MobiDB-lite"/>
    </source>
</evidence>
<dbReference type="InterPro" id="IPR016177">
    <property type="entry name" value="DNA-bd_dom_sf"/>
</dbReference>
<keyword evidence="8" id="KW-1185">Reference proteome</keyword>
<dbReference type="Gene3D" id="3.30.890.10">
    <property type="entry name" value="Methyl-cpg-binding Protein 2, Chain A"/>
    <property type="match status" value="2"/>
</dbReference>
<keyword evidence="3" id="KW-0238">DNA-binding</keyword>
<dbReference type="GeneID" id="113725054"/>
<dbReference type="RefSeq" id="XP_071929520.1">
    <property type="nucleotide sequence ID" value="XM_072073419.1"/>
</dbReference>